<feature type="chain" id="PRO_5019014519" evidence="2">
    <location>
        <begin position="24"/>
        <end position="1083"/>
    </location>
</feature>
<evidence type="ECO:0000256" key="1">
    <source>
        <dbReference type="SAM" id="MobiDB-lite"/>
    </source>
</evidence>
<feature type="compositionally biased region" description="Low complexity" evidence="1">
    <location>
        <begin position="35"/>
        <end position="46"/>
    </location>
</feature>
<keyword evidence="2" id="KW-0732">Signal</keyword>
<dbReference type="OrthoDB" id="5509507at2"/>
<dbReference type="SUPFAM" id="SSF75011">
    <property type="entry name" value="3-carboxy-cis,cis-mucoante lactonizing enzyme"/>
    <property type="match status" value="1"/>
</dbReference>
<dbReference type="Proteomes" id="UP000278085">
    <property type="component" value="Unassembled WGS sequence"/>
</dbReference>
<dbReference type="AlphaFoldDB" id="A0A430HP74"/>
<dbReference type="EMBL" id="RXLQ01000004">
    <property type="protein sequence ID" value="RSZ59322.1"/>
    <property type="molecule type" value="Genomic_DNA"/>
</dbReference>
<name>A0A430HP74_9BURK</name>
<dbReference type="InterPro" id="IPR006311">
    <property type="entry name" value="TAT_signal"/>
</dbReference>
<feature type="region of interest" description="Disordered" evidence="1">
    <location>
        <begin position="30"/>
        <end position="58"/>
    </location>
</feature>
<comment type="caution">
    <text evidence="3">The sequence shown here is derived from an EMBL/GenBank/DDBJ whole genome shotgun (WGS) entry which is preliminary data.</text>
</comment>
<evidence type="ECO:0000313" key="4">
    <source>
        <dbReference type="Proteomes" id="UP000278085"/>
    </source>
</evidence>
<keyword evidence="4" id="KW-1185">Reference proteome</keyword>
<dbReference type="PROSITE" id="PS51257">
    <property type="entry name" value="PROKAR_LIPOPROTEIN"/>
    <property type="match status" value="1"/>
</dbReference>
<organism evidence="3 4">
    <name type="scientific">Massilia atriviolacea</name>
    <dbReference type="NCBI Taxonomy" id="2495579"/>
    <lineage>
        <taxon>Bacteria</taxon>
        <taxon>Pseudomonadati</taxon>
        <taxon>Pseudomonadota</taxon>
        <taxon>Betaproteobacteria</taxon>
        <taxon>Burkholderiales</taxon>
        <taxon>Oxalobacteraceae</taxon>
        <taxon>Telluria group</taxon>
        <taxon>Massilia</taxon>
    </lineage>
</organism>
<evidence type="ECO:0000256" key="2">
    <source>
        <dbReference type="SAM" id="SignalP"/>
    </source>
</evidence>
<reference evidence="3 4" key="1">
    <citation type="submission" date="2018-12" db="EMBL/GenBank/DDBJ databases">
        <authorList>
            <person name="Yang E."/>
        </authorList>
    </citation>
    <scope>NUCLEOTIDE SEQUENCE [LARGE SCALE GENOMIC DNA]</scope>
    <source>
        <strain evidence="3 4">SOD</strain>
    </source>
</reference>
<protein>
    <submittedName>
        <fullName evidence="3">Uncharacterized protein</fullName>
    </submittedName>
</protein>
<proteinExistence type="predicted"/>
<gene>
    <name evidence="3" type="ORF">EJB06_09130</name>
</gene>
<evidence type="ECO:0000313" key="3">
    <source>
        <dbReference type="EMBL" id="RSZ59322.1"/>
    </source>
</evidence>
<accession>A0A430HP74</accession>
<dbReference type="PROSITE" id="PS51318">
    <property type="entry name" value="TAT"/>
    <property type="match status" value="1"/>
</dbReference>
<feature type="signal peptide" evidence="2">
    <location>
        <begin position="1"/>
        <end position="23"/>
    </location>
</feature>
<sequence length="1083" mass="115575">MTDLQRRIFLRRSTMLIASGALTACGGGGGGGNGAAAAPTSTAASGVQTPTAGPFDPGTPPVVPQPGAPIANASFSVVSTTGQASVPFCLGFAFRRGDVPSVRTLGSDKGALQVNVKNLWPDGSIKFALLSGQASLPSAAGTTVNLGVIATPAAETPIDTARLRNSGAIAEVGCGAFGTVSWQGADWDNPFKVWVSGPQMSSWIYRKPVGSDPHLVAWLEVRLWASGALEVLPWIENGYLRVAAPSNKAATYTFSLNGSLRMSAAIDLKHHQRTPLISGTALSYWGGADPGVVPRQNPAYLQATELVPSYQARLAADAAAVKALAASYTPLQAGNFTYDGDSMASSGYQDPIGLLPQHDVLFLVADTPATFAGVVRNGFSAGRYGLHYRDESTNRPLRFSSYPTLNIRNGHGFKDAGGSTNGQYTPVATGGNPPGWDVAHSPSVGFAAYLVTGRFYFMEQVQFAATANYLGNGDNAALRTGSKGLVQTAVGAWQTRSCAWDWRTRVQALCVTPDDDSALRAEFIASVEANIEHFHGRYVARPNNPFGWIKPGEGYDGTIRVASPWQQDFVTAAFGYSLSLGLPISAAASTKLGAFFAWKARSAVGRLGTKDGFWYVNAVPYTMVISPDAKPDYDNGTGPWYSSEAEVYRATYATPPAWLGKVEGTLAAEYMPGERAMWGNLVPAIAYAVRHGVPGAREAYERMTRASNWGALRAAFDVKPVWGVKPAFYTAIQPLPVPTTPQEGDPSWFAGKALGEWIEIAGTAGAGGSAVHAYSGIAFNERTNEILIAAAGGHLDSADNRVVSLRLTDNAPVWQLRHSQTVTTAIDLAHYVDGKPTSRHLYSTMHYVPQLNRVMTFGVRAAYGNAHSFHKVDGFDLETNTWDPAGTWPDIPVGHLGAVGIRATGDVWSTGLARFSASTRSWSQPITQRTNDSVRWPIAHDSLRNQLFSLNWADGMGYGALGVFASRVPLDGAAQISVSFNPSEALERFKADKPTYAGMDYDPANDRFLFYCGQDGGAGRIYVIKPNGGNTWDMSMFEVAGSTMPPATSSAGVHNRFRYVPALRGFMLMPNGKSNIFFIRTSA</sequence>
<dbReference type="RefSeq" id="WP_126073693.1">
    <property type="nucleotide sequence ID" value="NZ_CP051166.1"/>
</dbReference>